<dbReference type="AlphaFoldDB" id="A0AAE1LNA5"/>
<feature type="region of interest" description="Disordered" evidence="1">
    <location>
        <begin position="85"/>
        <end position="189"/>
    </location>
</feature>
<feature type="region of interest" description="Disordered" evidence="1">
    <location>
        <begin position="18"/>
        <end position="71"/>
    </location>
</feature>
<protein>
    <submittedName>
        <fullName evidence="2">Protein ABIL4</fullName>
    </submittedName>
</protein>
<dbReference type="EMBL" id="JAHWGI010001208">
    <property type="protein sequence ID" value="KAK3924889.1"/>
    <property type="molecule type" value="Genomic_DNA"/>
</dbReference>
<comment type="caution">
    <text evidence="2">The sequence shown here is derived from an EMBL/GenBank/DDBJ whole genome shotgun (WGS) entry which is preliminary data.</text>
</comment>
<feature type="compositionally biased region" description="Gly residues" evidence="1">
    <location>
        <begin position="113"/>
        <end position="124"/>
    </location>
</feature>
<reference evidence="2" key="2">
    <citation type="journal article" date="2023" name="BMC Genomics">
        <title>Pest status, molecular evolution, and epigenetic factors derived from the genome assembly of Frankliniella fusca, a thysanopteran phytovirus vector.</title>
        <authorList>
            <person name="Catto M.A."/>
            <person name="Labadie P.E."/>
            <person name="Jacobson A.L."/>
            <person name="Kennedy G.G."/>
            <person name="Srinivasan R."/>
            <person name="Hunt B.G."/>
        </authorList>
    </citation>
    <scope>NUCLEOTIDE SEQUENCE</scope>
    <source>
        <strain evidence="2">PL_HMW_Pooled</strain>
    </source>
</reference>
<reference evidence="2" key="1">
    <citation type="submission" date="2021-07" db="EMBL/GenBank/DDBJ databases">
        <authorList>
            <person name="Catto M.A."/>
            <person name="Jacobson A."/>
            <person name="Kennedy G."/>
            <person name="Labadie P."/>
            <person name="Hunt B.G."/>
            <person name="Srinivasan R."/>
        </authorList>
    </citation>
    <scope>NUCLEOTIDE SEQUENCE</scope>
    <source>
        <strain evidence="2">PL_HMW_Pooled</strain>
        <tissue evidence="2">Head</tissue>
    </source>
</reference>
<sequence>MSSLLLLTDVPHECDKDRERINRGAESPCRSFPLLPAGLADPASPARPALTRPPPLPLPRPQEHLIPNSAWRDYSAANTNYAFEAFESEEKPGLGQGASSNGSSRSNGRDMVDGGGGGGGGGRRPPGYPQGGPQDTRSLQRPRGAGPGPGGYVPDRSTYSLPRTAHAHGPAPVPHNGYYTQDRRSQAARELGLQPDFYFMPSQRKYSGEVVRVYVDYNTTPRK</sequence>
<organism evidence="2 3">
    <name type="scientific">Frankliniella fusca</name>
    <dbReference type="NCBI Taxonomy" id="407009"/>
    <lineage>
        <taxon>Eukaryota</taxon>
        <taxon>Metazoa</taxon>
        <taxon>Ecdysozoa</taxon>
        <taxon>Arthropoda</taxon>
        <taxon>Hexapoda</taxon>
        <taxon>Insecta</taxon>
        <taxon>Pterygota</taxon>
        <taxon>Neoptera</taxon>
        <taxon>Paraneoptera</taxon>
        <taxon>Thysanoptera</taxon>
        <taxon>Terebrantia</taxon>
        <taxon>Thripoidea</taxon>
        <taxon>Thripidae</taxon>
        <taxon>Frankliniella</taxon>
    </lineage>
</organism>
<keyword evidence="3" id="KW-1185">Reference proteome</keyword>
<evidence type="ECO:0000256" key="1">
    <source>
        <dbReference type="SAM" id="MobiDB-lite"/>
    </source>
</evidence>
<gene>
    <name evidence="2" type="ORF">KUF71_013162</name>
</gene>
<feature type="compositionally biased region" description="Pro residues" evidence="1">
    <location>
        <begin position="51"/>
        <end position="60"/>
    </location>
</feature>
<name>A0AAE1LNA5_9NEOP</name>
<dbReference type="Proteomes" id="UP001219518">
    <property type="component" value="Unassembled WGS sequence"/>
</dbReference>
<proteinExistence type="predicted"/>
<evidence type="ECO:0000313" key="2">
    <source>
        <dbReference type="EMBL" id="KAK3924889.1"/>
    </source>
</evidence>
<evidence type="ECO:0000313" key="3">
    <source>
        <dbReference type="Proteomes" id="UP001219518"/>
    </source>
</evidence>
<accession>A0AAE1LNA5</accession>